<dbReference type="SUPFAM" id="SSF53474">
    <property type="entry name" value="alpha/beta-Hydrolases"/>
    <property type="match status" value="1"/>
</dbReference>
<name>A0ABX6QS72_9HYPH</name>
<organism evidence="2 3">
    <name type="scientific">Peteryoungia desertarenae</name>
    <dbReference type="NCBI Taxonomy" id="1813451"/>
    <lineage>
        <taxon>Bacteria</taxon>
        <taxon>Pseudomonadati</taxon>
        <taxon>Pseudomonadota</taxon>
        <taxon>Alphaproteobacteria</taxon>
        <taxon>Hyphomicrobiales</taxon>
        <taxon>Rhizobiaceae</taxon>
        <taxon>Peteryoungia</taxon>
    </lineage>
</organism>
<accession>A0ABX6QS72</accession>
<sequence>MREFWLRTGVEFDVNLPYEHRSIRTLAEAMSDGNVLPKSKLIMLKAGAPDKPLFVCAGGASCFLEMQDLFSGMDLPDAIVGISLTRFERSPPDAPTVADEVKTAIAAIRSRQSKGPYRLLGYSFGGICALELARTLVAEGECVEFLAMLDTPLSDHNNEFRQWLTLMSRIIGRQIGSRLRHLRSKRPAVQE</sequence>
<evidence type="ECO:0000313" key="3">
    <source>
        <dbReference type="Proteomes" id="UP000308530"/>
    </source>
</evidence>
<evidence type="ECO:0000313" key="2">
    <source>
        <dbReference type="EMBL" id="QLF71323.1"/>
    </source>
</evidence>
<dbReference type="Gene3D" id="3.40.50.1820">
    <property type="entry name" value="alpha/beta hydrolase"/>
    <property type="match status" value="1"/>
</dbReference>
<dbReference type="InterPro" id="IPR029058">
    <property type="entry name" value="AB_hydrolase_fold"/>
</dbReference>
<proteinExistence type="predicted"/>
<gene>
    <name evidence="2" type="ORF">FE840_007935</name>
</gene>
<dbReference type="Pfam" id="PF00975">
    <property type="entry name" value="Thioesterase"/>
    <property type="match status" value="1"/>
</dbReference>
<protein>
    <recommendedName>
        <fullName evidence="1">Thioesterase domain-containing protein</fullName>
    </recommendedName>
</protein>
<dbReference type="InterPro" id="IPR001031">
    <property type="entry name" value="Thioesterase"/>
</dbReference>
<feature type="domain" description="Thioesterase" evidence="1">
    <location>
        <begin position="58"/>
        <end position="158"/>
    </location>
</feature>
<dbReference type="Proteomes" id="UP000308530">
    <property type="component" value="Chromosome"/>
</dbReference>
<evidence type="ECO:0000259" key="1">
    <source>
        <dbReference type="Pfam" id="PF00975"/>
    </source>
</evidence>
<dbReference type="EMBL" id="CP058350">
    <property type="protein sequence ID" value="QLF71323.1"/>
    <property type="molecule type" value="Genomic_DNA"/>
</dbReference>
<keyword evidence="3" id="KW-1185">Reference proteome</keyword>
<reference evidence="2 3" key="1">
    <citation type="submission" date="2020-06" db="EMBL/GenBank/DDBJ databases">
        <title>Genome sequence of Rhizobium sp strain ADMK78.</title>
        <authorList>
            <person name="Rahi P."/>
        </authorList>
    </citation>
    <scope>NUCLEOTIDE SEQUENCE [LARGE SCALE GENOMIC DNA]</scope>
    <source>
        <strain evidence="2 3">ADMK78</strain>
    </source>
</reference>